<sequence length="352" mass="40538">MSQSTCWFCANKNDSIRKFKIRENDNDGHAAYDYLTSLFGQEVERYLQKNIILCDYCVHLLKNIAQVNKHLFLFVQLIDELPEEREEKFKNICHKLKITWQELEDSKIGDNMSETSDNLREMNQTPTVLVPTYSLPHRVDYNGRLPATSSGGRQLGGRVEDRRGSNETSVRPTNDAQAVSMPCWTVSGYKEKHQGDLNNKRENAVGTSSTNYTELRTKPRTRSVTNKFRDQSMKFYCVHSECPQLFKSVDELTCIQCDEESLEKSLFGTLGSNTVTAKLYCSSCKYNICGDCPINAHLQEHEKYSNECKFCDILFSNSEELRDHISQGHKKDEPQQTDGFLEMIINEEKMKN</sequence>
<keyword evidence="5" id="KW-1185">Reference proteome</keyword>
<dbReference type="AlphaFoldDB" id="A0ABD2PGS3"/>
<evidence type="ECO:0000313" key="5">
    <source>
        <dbReference type="Proteomes" id="UP001516400"/>
    </source>
</evidence>
<feature type="domain" description="C2H2-type" evidence="3">
    <location>
        <begin position="306"/>
        <end position="334"/>
    </location>
</feature>
<dbReference type="GO" id="GO:0008270">
    <property type="term" value="F:zinc ion binding"/>
    <property type="evidence" value="ECO:0007669"/>
    <property type="project" value="UniProtKB-KW"/>
</dbReference>
<comment type="caution">
    <text evidence="4">The sequence shown here is derived from an EMBL/GenBank/DDBJ whole genome shotgun (WGS) entry which is preliminary data.</text>
</comment>
<gene>
    <name evidence="4" type="ORF">HHI36_023562</name>
</gene>
<feature type="region of interest" description="Disordered" evidence="2">
    <location>
        <begin position="143"/>
        <end position="177"/>
    </location>
</feature>
<feature type="compositionally biased region" description="Polar residues" evidence="2">
    <location>
        <begin position="166"/>
        <end position="177"/>
    </location>
</feature>
<evidence type="ECO:0000259" key="3">
    <source>
        <dbReference type="PROSITE" id="PS50157"/>
    </source>
</evidence>
<dbReference type="InterPro" id="IPR013087">
    <property type="entry name" value="Znf_C2H2_type"/>
</dbReference>
<keyword evidence="1" id="KW-0863">Zinc-finger</keyword>
<dbReference type="Proteomes" id="UP001516400">
    <property type="component" value="Unassembled WGS sequence"/>
</dbReference>
<evidence type="ECO:0000256" key="2">
    <source>
        <dbReference type="SAM" id="MobiDB-lite"/>
    </source>
</evidence>
<evidence type="ECO:0000313" key="4">
    <source>
        <dbReference type="EMBL" id="KAL3290203.1"/>
    </source>
</evidence>
<keyword evidence="1" id="KW-0862">Zinc</keyword>
<feature type="compositionally biased region" description="Polar residues" evidence="2">
    <location>
        <begin position="205"/>
        <end position="214"/>
    </location>
</feature>
<proteinExistence type="predicted"/>
<dbReference type="PROSITE" id="PS50157">
    <property type="entry name" value="ZINC_FINGER_C2H2_2"/>
    <property type="match status" value="1"/>
</dbReference>
<protein>
    <recommendedName>
        <fullName evidence="3">C2H2-type domain-containing protein</fullName>
    </recommendedName>
</protein>
<dbReference type="EMBL" id="JABFTP020000186">
    <property type="protein sequence ID" value="KAL3290203.1"/>
    <property type="molecule type" value="Genomic_DNA"/>
</dbReference>
<evidence type="ECO:0000256" key="1">
    <source>
        <dbReference type="PROSITE-ProRule" id="PRU00042"/>
    </source>
</evidence>
<keyword evidence="1" id="KW-0479">Metal-binding</keyword>
<dbReference type="PROSITE" id="PS00028">
    <property type="entry name" value="ZINC_FINGER_C2H2_1"/>
    <property type="match status" value="1"/>
</dbReference>
<organism evidence="4 5">
    <name type="scientific">Cryptolaemus montrouzieri</name>
    <dbReference type="NCBI Taxonomy" id="559131"/>
    <lineage>
        <taxon>Eukaryota</taxon>
        <taxon>Metazoa</taxon>
        <taxon>Ecdysozoa</taxon>
        <taxon>Arthropoda</taxon>
        <taxon>Hexapoda</taxon>
        <taxon>Insecta</taxon>
        <taxon>Pterygota</taxon>
        <taxon>Neoptera</taxon>
        <taxon>Endopterygota</taxon>
        <taxon>Coleoptera</taxon>
        <taxon>Polyphaga</taxon>
        <taxon>Cucujiformia</taxon>
        <taxon>Coccinelloidea</taxon>
        <taxon>Coccinellidae</taxon>
        <taxon>Scymninae</taxon>
        <taxon>Scymnini</taxon>
        <taxon>Cryptolaemus</taxon>
    </lineage>
</organism>
<reference evidence="4 5" key="1">
    <citation type="journal article" date="2021" name="BMC Biol.">
        <title>Horizontally acquired antibacterial genes associated with adaptive radiation of ladybird beetles.</title>
        <authorList>
            <person name="Li H.S."/>
            <person name="Tang X.F."/>
            <person name="Huang Y.H."/>
            <person name="Xu Z.Y."/>
            <person name="Chen M.L."/>
            <person name="Du X.Y."/>
            <person name="Qiu B.Y."/>
            <person name="Chen P.T."/>
            <person name="Zhang W."/>
            <person name="Slipinski A."/>
            <person name="Escalona H.E."/>
            <person name="Waterhouse R.M."/>
            <person name="Zwick A."/>
            <person name="Pang H."/>
        </authorList>
    </citation>
    <scope>NUCLEOTIDE SEQUENCE [LARGE SCALE GENOMIC DNA]</scope>
    <source>
        <strain evidence="4">SYSU2018</strain>
    </source>
</reference>
<accession>A0ABD2PGS3</accession>
<feature type="region of interest" description="Disordered" evidence="2">
    <location>
        <begin position="199"/>
        <end position="218"/>
    </location>
</feature>
<name>A0ABD2PGS3_9CUCU</name>